<reference evidence="2" key="1">
    <citation type="submission" date="2018-01" db="EMBL/GenBank/DDBJ databases">
        <authorList>
            <person name="Li J."/>
        </authorList>
    </citation>
    <scope>NUCLEOTIDE SEQUENCE [LARGE SCALE GENOMIC DNA]</scope>
    <source>
        <strain evidence="2">592</strain>
    </source>
</reference>
<dbReference type="OrthoDB" id="9805774at2"/>
<dbReference type="EMBL" id="CP026952">
    <property type="protein sequence ID" value="AWB91695.1"/>
    <property type="molecule type" value="Genomic_DNA"/>
</dbReference>
<keyword evidence="2" id="KW-1185">Reference proteome</keyword>
<dbReference type="InterPro" id="IPR000843">
    <property type="entry name" value="HTH_LacI"/>
</dbReference>
<gene>
    <name evidence="1" type="ORF">C3E78_05430</name>
</gene>
<sequence length="343" mass="36863">MAHPYRLREIAQQSGLSLATVDRVLNRRPGVRPSTVAEVEQAIAELDRQATQLRIAGRTFIVDLVMQTPARFSSAVRGALEAELPHLRPAVVRSRFHLQETSSPADVVRTLADIAQRGSHGVILKAPDAPEVVAAVDRLVAKGIPVVTLVTDVPASRRVAYVGIDNHAAGATAAYLVTQWGSSGSVLMTLSNADFRGEDDRAAGFRQTLAELAPGRTTREITGTDGLDATLLDAVATALREDPSIDAVYSIGGGNVATLEAFRRAGRECRVIVAHDLDDDNAVLLRQRRLSAVLHHDLREDMRRVCHVVMQAGGALPGPIHSLPSPIQVVTPFNTPAAFLPHR</sequence>
<dbReference type="Proteomes" id="UP000244384">
    <property type="component" value="Chromosome"/>
</dbReference>
<accession>A0A2S0WK32</accession>
<protein>
    <submittedName>
        <fullName evidence="1">LacI family transcriptional regulator</fullName>
    </submittedName>
</protein>
<dbReference type="Pfam" id="PF00356">
    <property type="entry name" value="LacI"/>
    <property type="match status" value="1"/>
</dbReference>
<dbReference type="CDD" id="cd06307">
    <property type="entry name" value="PBP1_sugar_binding"/>
    <property type="match status" value="1"/>
</dbReference>
<name>A0A2S0WK32_9ACTN</name>
<dbReference type="Gene3D" id="1.10.260.40">
    <property type="entry name" value="lambda repressor-like DNA-binding domains"/>
    <property type="match status" value="1"/>
</dbReference>
<dbReference type="SMART" id="SM00354">
    <property type="entry name" value="HTH_LACI"/>
    <property type="match status" value="1"/>
</dbReference>
<accession>A0A5F2ESM6</accession>
<dbReference type="CDD" id="cd01392">
    <property type="entry name" value="HTH_LacI"/>
    <property type="match status" value="1"/>
</dbReference>
<dbReference type="SUPFAM" id="SSF47413">
    <property type="entry name" value="lambda repressor-like DNA-binding domains"/>
    <property type="match status" value="1"/>
</dbReference>
<dbReference type="GO" id="GO:0000976">
    <property type="term" value="F:transcription cis-regulatory region binding"/>
    <property type="evidence" value="ECO:0007669"/>
    <property type="project" value="TreeGrafter"/>
</dbReference>
<dbReference type="InterPro" id="IPR025997">
    <property type="entry name" value="SBP_2_dom"/>
</dbReference>
<dbReference type="GO" id="GO:0003700">
    <property type="term" value="F:DNA-binding transcription factor activity"/>
    <property type="evidence" value="ECO:0007669"/>
    <property type="project" value="TreeGrafter"/>
</dbReference>
<dbReference type="Pfam" id="PF13407">
    <property type="entry name" value="Peripla_BP_4"/>
    <property type="match status" value="1"/>
</dbReference>
<dbReference type="InterPro" id="IPR010982">
    <property type="entry name" value="Lambda_DNA-bd_dom_sf"/>
</dbReference>
<dbReference type="InterPro" id="IPR028082">
    <property type="entry name" value="Peripla_BP_I"/>
</dbReference>
<proteinExistence type="predicted"/>
<dbReference type="KEGG" id="aez:C3E78_05430"/>
<evidence type="ECO:0000313" key="1">
    <source>
        <dbReference type="EMBL" id="AWB91695.1"/>
    </source>
</evidence>
<evidence type="ECO:0000313" key="2">
    <source>
        <dbReference type="Proteomes" id="UP000244384"/>
    </source>
</evidence>
<dbReference type="PROSITE" id="PS50932">
    <property type="entry name" value="HTH_LACI_2"/>
    <property type="match status" value="1"/>
</dbReference>
<dbReference type="PANTHER" id="PTHR30146">
    <property type="entry name" value="LACI-RELATED TRANSCRIPTIONAL REPRESSOR"/>
    <property type="match status" value="1"/>
</dbReference>
<dbReference type="PANTHER" id="PTHR30146:SF152">
    <property type="entry name" value="TRANSCRIPTIONAL REGULATORY PROTEIN"/>
    <property type="match status" value="1"/>
</dbReference>
<dbReference type="SUPFAM" id="SSF53822">
    <property type="entry name" value="Periplasmic binding protein-like I"/>
    <property type="match status" value="1"/>
</dbReference>
<dbReference type="Gene3D" id="3.40.50.2300">
    <property type="match status" value="2"/>
</dbReference>
<dbReference type="AlphaFoldDB" id="A0A2S0WK32"/>
<dbReference type="RefSeq" id="WP_108577341.1">
    <property type="nucleotide sequence ID" value="NZ_CP026952.1"/>
</dbReference>
<organism evidence="1 2">
    <name type="scientific">Aeromicrobium chenweiae</name>
    <dbReference type="NCBI Taxonomy" id="2079793"/>
    <lineage>
        <taxon>Bacteria</taxon>
        <taxon>Bacillati</taxon>
        <taxon>Actinomycetota</taxon>
        <taxon>Actinomycetes</taxon>
        <taxon>Propionibacteriales</taxon>
        <taxon>Nocardioidaceae</taxon>
        <taxon>Aeromicrobium</taxon>
    </lineage>
</organism>